<dbReference type="Pfam" id="PF06089">
    <property type="entry name" value="Asparaginase_II"/>
    <property type="match status" value="1"/>
</dbReference>
<accession>A0A418VZV0</accession>
<reference evidence="2 3" key="1">
    <citation type="submission" date="2018-09" db="EMBL/GenBank/DDBJ databases">
        <authorList>
            <person name="Zhu H."/>
        </authorList>
    </citation>
    <scope>NUCLEOTIDE SEQUENCE [LARGE SCALE GENOMIC DNA]</scope>
    <source>
        <strain evidence="2 3">K2W22B-5</strain>
    </source>
</reference>
<feature type="compositionally biased region" description="Basic and acidic residues" evidence="1">
    <location>
        <begin position="1"/>
        <end position="14"/>
    </location>
</feature>
<proteinExistence type="predicted"/>
<sequence length="357" mass="37681">MTHDHSHPHDHGHADLSGPTENPIMIEVTRGGMVESVHRGRACLVDAAGHVLAQWGDIAAPIYPRSAIAAIQAIPLVESGALDAFELGDSELALACASHSGEIRHTRLLEGWIKRLGLTAEDLACGPQTPTDPDSAADLIRDGEPPSVFHNTASGKHAGFLTTARHLGKPIQGYARFDHPVQQRVLGVLEQMTGQDLSRAPWGVDNCALPTIGVPLGALAYAMARLADPVDLPDARANAVARITKAWKAHPHLIGGKDSFDTRMMQASGGLVLVKSGSEGVACAVLPKEGVGIALKIEDGSARARDVALAALIRAANALTEEQWTRAADLLTVPLVNRVGREVGVIRTAEGWLSNGE</sequence>
<dbReference type="PANTHER" id="PTHR42110">
    <property type="entry name" value="L-ASPARAGINASE, PUTATIVE (AFU_ORTHOLOGUE AFUA_3G11890)-RELATED"/>
    <property type="match status" value="1"/>
</dbReference>
<dbReference type="AlphaFoldDB" id="A0A418VZV0"/>
<evidence type="ECO:0000256" key="1">
    <source>
        <dbReference type="SAM" id="MobiDB-lite"/>
    </source>
</evidence>
<name>A0A418VZV0_9PROT</name>
<organism evidence="2 3">
    <name type="scientific">Azospirillum cavernae</name>
    <dbReference type="NCBI Taxonomy" id="2320860"/>
    <lineage>
        <taxon>Bacteria</taxon>
        <taxon>Pseudomonadati</taxon>
        <taxon>Pseudomonadota</taxon>
        <taxon>Alphaproteobacteria</taxon>
        <taxon>Rhodospirillales</taxon>
        <taxon>Azospirillaceae</taxon>
        <taxon>Azospirillum</taxon>
    </lineage>
</organism>
<evidence type="ECO:0000313" key="2">
    <source>
        <dbReference type="EMBL" id="RJF83300.1"/>
    </source>
</evidence>
<evidence type="ECO:0000313" key="3">
    <source>
        <dbReference type="Proteomes" id="UP000283458"/>
    </source>
</evidence>
<dbReference type="EMBL" id="QYUL01000001">
    <property type="protein sequence ID" value="RJF83300.1"/>
    <property type="molecule type" value="Genomic_DNA"/>
</dbReference>
<dbReference type="OrthoDB" id="9780674at2"/>
<dbReference type="Proteomes" id="UP000283458">
    <property type="component" value="Unassembled WGS sequence"/>
</dbReference>
<feature type="region of interest" description="Disordered" evidence="1">
    <location>
        <begin position="124"/>
        <end position="145"/>
    </location>
</feature>
<gene>
    <name evidence="2" type="ORF">D3877_00965</name>
</gene>
<keyword evidence="3" id="KW-1185">Reference proteome</keyword>
<dbReference type="PANTHER" id="PTHR42110:SF1">
    <property type="entry name" value="L-ASPARAGINASE, PUTATIVE (AFU_ORTHOLOGUE AFUA_3G11890)-RELATED"/>
    <property type="match status" value="1"/>
</dbReference>
<feature type="region of interest" description="Disordered" evidence="1">
    <location>
        <begin position="1"/>
        <end position="21"/>
    </location>
</feature>
<protein>
    <submittedName>
        <fullName evidence="2">Asparaginase</fullName>
    </submittedName>
</protein>
<dbReference type="InterPro" id="IPR010349">
    <property type="entry name" value="Asparaginase_II"/>
</dbReference>
<comment type="caution">
    <text evidence="2">The sequence shown here is derived from an EMBL/GenBank/DDBJ whole genome shotgun (WGS) entry which is preliminary data.</text>
</comment>